<dbReference type="Proteomes" id="UP000289437">
    <property type="component" value="Unassembled WGS sequence"/>
</dbReference>
<dbReference type="GO" id="GO:0005829">
    <property type="term" value="C:cytosol"/>
    <property type="evidence" value="ECO:0007669"/>
    <property type="project" value="TreeGrafter"/>
</dbReference>
<feature type="binding site" evidence="10">
    <location>
        <position position="28"/>
    </location>
    <ligand>
        <name>(6S)-5-formyl-5,6,7,8-tetrahydrofolate</name>
        <dbReference type="ChEBI" id="CHEBI:57457"/>
    </ligand>
</feature>
<feature type="binding site" evidence="10">
    <location>
        <position position="456"/>
    </location>
    <ligand>
        <name>(6S)-5-formyl-5,6,7,8-tetrahydrofolate</name>
        <dbReference type="ChEBI" id="CHEBI:57457"/>
    </ligand>
</feature>
<feature type="binding site" evidence="10">
    <location>
        <begin position="252"/>
        <end position="258"/>
    </location>
    <ligand>
        <name>GTP</name>
        <dbReference type="ChEBI" id="CHEBI:37565"/>
    </ligand>
</feature>
<dbReference type="Gene3D" id="3.40.50.300">
    <property type="entry name" value="P-loop containing nucleotide triphosphate hydrolases"/>
    <property type="match status" value="1"/>
</dbReference>
<dbReference type="InterPro" id="IPR005225">
    <property type="entry name" value="Small_GTP-bd"/>
</dbReference>
<dbReference type="SUPFAM" id="SSF52540">
    <property type="entry name" value="P-loop containing nucleoside triphosphate hydrolases"/>
    <property type="match status" value="1"/>
</dbReference>
<dbReference type="Gene3D" id="3.30.1360.120">
    <property type="entry name" value="Probable tRNA modification gtpase trme, domain 1"/>
    <property type="match status" value="1"/>
</dbReference>
<comment type="function">
    <text evidence="10">Exhibits a very high intrinsic GTPase hydrolysis rate. Involved in the addition of a carboxymethylaminomethyl (cmnm) group at the wobble position (U34) of certain tRNAs, forming tRNA-cmnm(5)s(2)U34.</text>
</comment>
<dbReference type="Pfam" id="PF01926">
    <property type="entry name" value="MMR_HSR1"/>
    <property type="match status" value="1"/>
</dbReference>
<dbReference type="InterPro" id="IPR027266">
    <property type="entry name" value="TrmE/GcvT-like"/>
</dbReference>
<evidence type="ECO:0000256" key="5">
    <source>
        <dbReference type="ARBA" id="ARBA00022741"/>
    </source>
</evidence>
<dbReference type="InterPro" id="IPR027417">
    <property type="entry name" value="P-loop_NTPase"/>
</dbReference>
<dbReference type="PRINTS" id="PR00449">
    <property type="entry name" value="RASTRNSFRMNG"/>
</dbReference>
<gene>
    <name evidence="10" type="primary">mnmE</name>
    <name evidence="10" type="synonym">trmE</name>
    <name evidence="13" type="ORF">GRAN_1757</name>
</gene>
<dbReference type="EC" id="3.6.-.-" evidence="10"/>
<dbReference type="InterPro" id="IPR006073">
    <property type="entry name" value="GTP-bd"/>
</dbReference>
<proteinExistence type="inferred from homology"/>
<dbReference type="InterPro" id="IPR025867">
    <property type="entry name" value="MnmE_helical"/>
</dbReference>
<dbReference type="CDD" id="cd04164">
    <property type="entry name" value="trmE"/>
    <property type="match status" value="1"/>
</dbReference>
<comment type="subcellular location">
    <subcellularLocation>
        <location evidence="10">Cytoplasm</location>
    </subcellularLocation>
</comment>
<dbReference type="Pfam" id="PF10396">
    <property type="entry name" value="TrmE_N"/>
    <property type="match status" value="1"/>
</dbReference>
<comment type="subunit">
    <text evidence="10">Homodimer. Heterotetramer of two MnmE and two MnmG subunits.</text>
</comment>
<dbReference type="OrthoDB" id="9805918at2"/>
<feature type="binding site" evidence="10">
    <location>
        <begin position="277"/>
        <end position="280"/>
    </location>
    <ligand>
        <name>GTP</name>
        <dbReference type="ChEBI" id="CHEBI:37565"/>
    </ligand>
</feature>
<evidence type="ECO:0000256" key="8">
    <source>
        <dbReference type="ARBA" id="ARBA00022958"/>
    </source>
</evidence>
<dbReference type="PROSITE" id="PS51709">
    <property type="entry name" value="G_TRME"/>
    <property type="match status" value="1"/>
</dbReference>
<evidence type="ECO:0000256" key="1">
    <source>
        <dbReference type="ARBA" id="ARBA00011043"/>
    </source>
</evidence>
<dbReference type="Gene3D" id="1.20.120.430">
    <property type="entry name" value="tRNA modification GTPase MnmE domain 2"/>
    <property type="match status" value="1"/>
</dbReference>
<evidence type="ECO:0000256" key="3">
    <source>
        <dbReference type="ARBA" id="ARBA00022694"/>
    </source>
</evidence>
<organism evidence="13 14">
    <name type="scientific">Granulicella sibirica</name>
    <dbReference type="NCBI Taxonomy" id="2479048"/>
    <lineage>
        <taxon>Bacteria</taxon>
        <taxon>Pseudomonadati</taxon>
        <taxon>Acidobacteriota</taxon>
        <taxon>Terriglobia</taxon>
        <taxon>Terriglobales</taxon>
        <taxon>Acidobacteriaceae</taxon>
        <taxon>Granulicella</taxon>
    </lineage>
</organism>
<dbReference type="HAMAP" id="MF_00379">
    <property type="entry name" value="GTPase_MnmE"/>
    <property type="match status" value="1"/>
</dbReference>
<dbReference type="GO" id="GO:0005525">
    <property type="term" value="F:GTP binding"/>
    <property type="evidence" value="ECO:0007669"/>
    <property type="project" value="UniProtKB-UniRule"/>
</dbReference>
<keyword evidence="7 10" id="KW-0460">Magnesium</keyword>
<dbReference type="InterPro" id="IPR031168">
    <property type="entry name" value="G_TrmE"/>
</dbReference>
<evidence type="ECO:0000256" key="11">
    <source>
        <dbReference type="RuleBase" id="RU003313"/>
    </source>
</evidence>
<feature type="binding site" evidence="10">
    <location>
        <position position="127"/>
    </location>
    <ligand>
        <name>(6S)-5-formyl-5,6,7,8-tetrahydrofolate</name>
        <dbReference type="ChEBI" id="CHEBI:57457"/>
    </ligand>
</feature>
<dbReference type="GO" id="GO:0003924">
    <property type="term" value="F:GTPase activity"/>
    <property type="evidence" value="ECO:0007669"/>
    <property type="project" value="UniProtKB-UniRule"/>
</dbReference>
<comment type="similarity">
    <text evidence="1 10 11">Belongs to the TRAFAC class TrmE-Era-EngA-EngB-Septin-like GTPase superfamily. TrmE GTPase family.</text>
</comment>
<dbReference type="PANTHER" id="PTHR42714">
    <property type="entry name" value="TRNA MODIFICATION GTPASE GTPBP3"/>
    <property type="match status" value="1"/>
</dbReference>
<protein>
    <recommendedName>
        <fullName evidence="10">tRNA modification GTPase MnmE</fullName>
        <ecNumber evidence="10">3.6.-.-</ecNumber>
    </recommendedName>
</protein>
<dbReference type="NCBIfam" id="TIGR00450">
    <property type="entry name" value="mnmE_trmE_thdF"/>
    <property type="match status" value="1"/>
</dbReference>
<evidence type="ECO:0000313" key="13">
    <source>
        <dbReference type="EMBL" id="RXH58447.1"/>
    </source>
</evidence>
<reference evidence="13 14" key="1">
    <citation type="submission" date="2018-11" db="EMBL/GenBank/DDBJ databases">
        <authorList>
            <person name="Mardanov A.V."/>
            <person name="Ravin N.V."/>
            <person name="Dedysh S.N."/>
        </authorList>
    </citation>
    <scope>NUCLEOTIDE SEQUENCE [LARGE SCALE GENOMIC DNA]</scope>
    <source>
        <strain evidence="13 14">AF10</strain>
    </source>
</reference>
<dbReference type="NCBIfam" id="TIGR00231">
    <property type="entry name" value="small_GTP"/>
    <property type="match status" value="1"/>
</dbReference>
<keyword evidence="4 10" id="KW-0479">Metal-binding</keyword>
<dbReference type="GO" id="GO:0002098">
    <property type="term" value="P:tRNA wobble uridine modification"/>
    <property type="evidence" value="ECO:0007669"/>
    <property type="project" value="TreeGrafter"/>
</dbReference>
<dbReference type="PANTHER" id="PTHR42714:SF2">
    <property type="entry name" value="TRNA MODIFICATION GTPASE GTPBP3, MITOCHONDRIAL"/>
    <property type="match status" value="1"/>
</dbReference>
<keyword evidence="9 10" id="KW-0342">GTP-binding</keyword>
<evidence type="ECO:0000256" key="2">
    <source>
        <dbReference type="ARBA" id="ARBA00022490"/>
    </source>
</evidence>
<keyword evidence="8 10" id="KW-0630">Potassium</keyword>
<keyword evidence="14" id="KW-1185">Reference proteome</keyword>
<dbReference type="AlphaFoldDB" id="A0A4Q0T505"/>
<comment type="caution">
    <text evidence="13">The sequence shown here is derived from an EMBL/GenBank/DDBJ whole genome shotgun (WGS) entry which is preliminary data.</text>
</comment>
<keyword evidence="2 10" id="KW-0963">Cytoplasm</keyword>
<evidence type="ECO:0000313" key="14">
    <source>
        <dbReference type="Proteomes" id="UP000289437"/>
    </source>
</evidence>
<dbReference type="FunFam" id="3.40.50.300:FF:001376">
    <property type="entry name" value="tRNA modification GTPase MnmE"/>
    <property type="match status" value="1"/>
</dbReference>
<dbReference type="InterPro" id="IPR027368">
    <property type="entry name" value="MnmE_dom2"/>
</dbReference>
<evidence type="ECO:0000256" key="10">
    <source>
        <dbReference type="HAMAP-Rule" id="MF_00379"/>
    </source>
</evidence>
<comment type="caution">
    <text evidence="10">Lacks conserved residue(s) required for the propagation of feature annotation.</text>
</comment>
<dbReference type="CDD" id="cd14858">
    <property type="entry name" value="TrmE_N"/>
    <property type="match status" value="1"/>
</dbReference>
<dbReference type="InterPro" id="IPR018948">
    <property type="entry name" value="GTP-bd_TrmE_N"/>
</dbReference>
<keyword evidence="3 10" id="KW-0819">tRNA processing</keyword>
<evidence type="ECO:0000256" key="7">
    <source>
        <dbReference type="ARBA" id="ARBA00022842"/>
    </source>
</evidence>
<accession>A0A4Q0T505</accession>
<dbReference type="GO" id="GO:0046872">
    <property type="term" value="F:metal ion binding"/>
    <property type="evidence" value="ECO:0007669"/>
    <property type="project" value="UniProtKB-KW"/>
</dbReference>
<keyword evidence="6 10" id="KW-0378">Hydrolase</keyword>
<comment type="cofactor">
    <cofactor evidence="10">
        <name>K(+)</name>
        <dbReference type="ChEBI" id="CHEBI:29103"/>
    </cofactor>
    <text evidence="10">Binds 1 potassium ion per subunit.</text>
</comment>
<feature type="binding site" evidence="10">
    <location>
        <position position="88"/>
    </location>
    <ligand>
        <name>(6S)-5-formyl-5,6,7,8-tetrahydrofolate</name>
        <dbReference type="ChEBI" id="CHEBI:57457"/>
    </ligand>
</feature>
<evidence type="ECO:0000256" key="6">
    <source>
        <dbReference type="ARBA" id="ARBA00022801"/>
    </source>
</evidence>
<evidence type="ECO:0000256" key="9">
    <source>
        <dbReference type="ARBA" id="ARBA00023134"/>
    </source>
</evidence>
<sequence>MDPDLTLEQDTIVAVATPPGRGGIGIVRLSGPAALQTLMPLLKLEVSAEPRRATFVRILDPASGHLIDEAVITYFAAPNSYTAEDVLEIASHGSPVVLGFLIEQALAGGARLARAGEFTQRAFLNGRMDLTQAEAVRDLIDATTHHQARLAAEQLGGALSRRLSPTKRALLYLIASLEAGIDFAEDDIDVLPDEKIVASLDAVEAPLRSLADSFQYGRILHAGLKLAIVGEPNAGKSSLFNRLLDRDRAIVTATPGTTRDLISERVAIEGIPVELIDTAGLRTTTDEAEMLGIAKSHEALAAADLILVVTDASKVISSQERLLRKELENRPYILVRNKTDLLPDTAGASVPGLDEGVHVSALTGVGIDILREAITSRIHGTATLESGLLTNVRQHDAVSRSLAALSEARRAVAARIPHEMVMLNLYAALQPLDELTGTTTPDDVLNLVFSTFCIGK</sequence>
<feature type="binding site" evidence="10">
    <location>
        <position position="258"/>
    </location>
    <ligand>
        <name>Mg(2+)</name>
        <dbReference type="ChEBI" id="CHEBI:18420"/>
    </ligand>
</feature>
<dbReference type="EMBL" id="RDSM01000001">
    <property type="protein sequence ID" value="RXH58447.1"/>
    <property type="molecule type" value="Genomic_DNA"/>
</dbReference>
<feature type="binding site" evidence="10">
    <location>
        <begin position="233"/>
        <end position="238"/>
    </location>
    <ligand>
        <name>GTP</name>
        <dbReference type="ChEBI" id="CHEBI:37565"/>
    </ligand>
</feature>
<dbReference type="GO" id="GO:0030488">
    <property type="term" value="P:tRNA methylation"/>
    <property type="evidence" value="ECO:0007669"/>
    <property type="project" value="TreeGrafter"/>
</dbReference>
<dbReference type="RefSeq" id="WP_128912443.1">
    <property type="nucleotide sequence ID" value="NZ_RDSM01000001.1"/>
</dbReference>
<evidence type="ECO:0000259" key="12">
    <source>
        <dbReference type="PROSITE" id="PS51709"/>
    </source>
</evidence>
<dbReference type="InterPro" id="IPR004520">
    <property type="entry name" value="GTPase_MnmE"/>
</dbReference>
<feature type="domain" description="TrmE-type G" evidence="12">
    <location>
        <begin position="223"/>
        <end position="379"/>
    </location>
</feature>
<dbReference type="NCBIfam" id="NF003661">
    <property type="entry name" value="PRK05291.1-3"/>
    <property type="match status" value="1"/>
</dbReference>
<name>A0A4Q0T505_9BACT</name>
<reference evidence="14" key="2">
    <citation type="submission" date="2019-02" db="EMBL/GenBank/DDBJ databases">
        <title>Granulicella sibirica sp. nov., a psychrotolerant acidobacterium isolated from an organic soil layer in forested tundra, West Siberia.</title>
        <authorList>
            <person name="Oshkin I.Y."/>
            <person name="Kulichevskaya I.S."/>
            <person name="Rijpstra W.I.C."/>
            <person name="Sinninghe Damste J.S."/>
            <person name="Rakitin A.L."/>
            <person name="Ravin N.V."/>
            <person name="Dedysh S.N."/>
        </authorList>
    </citation>
    <scope>NUCLEOTIDE SEQUENCE [LARGE SCALE GENOMIC DNA]</scope>
    <source>
        <strain evidence="14">AF10</strain>
    </source>
</reference>
<evidence type="ECO:0000256" key="4">
    <source>
        <dbReference type="ARBA" id="ARBA00022723"/>
    </source>
</evidence>
<keyword evidence="5 10" id="KW-0547">Nucleotide-binding</keyword>
<feature type="binding site" evidence="10">
    <location>
        <position position="237"/>
    </location>
    <ligand>
        <name>Mg(2+)</name>
        <dbReference type="ChEBI" id="CHEBI:18420"/>
    </ligand>
</feature>
<dbReference type="Pfam" id="PF12631">
    <property type="entry name" value="MnmE_helical"/>
    <property type="match status" value="1"/>
</dbReference>